<keyword evidence="1" id="KW-0433">Leucine-rich repeat</keyword>
<dbReference type="InterPro" id="IPR001611">
    <property type="entry name" value="Leu-rich_rpt"/>
</dbReference>
<dbReference type="RefSeq" id="XP_024929971.3">
    <property type="nucleotide sequence ID" value="XM_025074203.3"/>
</dbReference>
<dbReference type="Pfam" id="PF13855">
    <property type="entry name" value="LRR_8"/>
    <property type="match status" value="1"/>
</dbReference>
<feature type="domain" description="R13L1/DRL21-like LRR repeat region" evidence="6">
    <location>
        <begin position="539"/>
        <end position="665"/>
    </location>
</feature>
<evidence type="ECO:0000256" key="3">
    <source>
        <dbReference type="ARBA" id="ARBA00022821"/>
    </source>
</evidence>
<dbReference type="GO" id="GO:0043531">
    <property type="term" value="F:ADP binding"/>
    <property type="evidence" value="ECO:0007669"/>
    <property type="project" value="InterPro"/>
</dbReference>
<evidence type="ECO:0000313" key="9">
    <source>
        <dbReference type="RefSeq" id="XP_060670233.1"/>
    </source>
</evidence>
<dbReference type="InterPro" id="IPR056789">
    <property type="entry name" value="LRR_R13L1-DRL21"/>
</dbReference>
<reference evidence="7 8" key="1">
    <citation type="submission" date="2025-05" db="UniProtKB">
        <authorList>
            <consortium name="RefSeq"/>
        </authorList>
    </citation>
    <scope>NUCLEOTIDE SEQUENCE [LARGE SCALE GENOMIC DNA]</scope>
    <source>
        <tissue evidence="8 9">Seedling</tissue>
    </source>
</reference>
<accession>A0A6P6G7D6</accession>
<sequence>MTNFDLPIWVNVPYDFNMRMRSLVEGIIVSKAKNSLHERIRTDPENCKTTTHQKTIHSETSDEIISFIEKKKQHLHNLNEDELYYEDLRKAIDGKRLLLVLDGVWDMHSEMWLAFKNLLANVVGDGSRILITTRSRLVGKITASTEKDVHMLTHLDECNSCDLFQRFAFAPERPVKSEIVEIAVEIVKRCGGNPFALETVGKKLNSINLETEDWSSFFNTEFQKVVNEEILPSLKLSYDVLPPHLKHCFAYCGVFPQQSEIDVKNLIHLWIAQGLIFPSRGQQMEDVGYDYVKDLCERYSLFEQMEVDHENGFATKCKMPNLIHDLAVHVGGPRLATLKEKDKRIIDESTQNVSFHFHFDRSWKIPSLFHEKRPRIRTIILASQLQEENDRERLRKSACEKIISRCKKLRTLDLHSTGIKAVPESIGKLKYLRYLDLSENKAIKALPESITTIPSLMTLKLSSCYGLKELPKDIRKLVHLKHLEIEWCYSLTHMPPGLGQLTQLETLSEFVLKRSTGDGKQTPTLPKCLYTKDIDLESLEELAELNNLRGELKIKLLRNVDAEYSKVANLERKEHLKSLILSWDLDLDSDGIDKEANKAQDTLQGLKPNSKLKELTLFGYRGDKLSDWLLSLTNLVKFSLQKCECVNLQPLTQLTTLKVLILENMPSLKYISNKSDDHNSEINPSSSTEFIKKLEEVRLTELPDLEGWWEESDASLAFPLLSKLMIEDCPKLHSMPLYPNLKEWLVLKNTSLVTFINTMKDKSFVKQTMNAECSSKQTMNDKKYSSPLSNLQNLCIGNTDVRSKEEIRWESLTSLLFLRFDNVRKLKALPEGLQHVTTLKELDIWHCTMKNLQGWIGKFKQLRRLAFSSCPKLKSLPKEIKDLSDLETLEIADCPILLQRCQKKIGADWKKIERIENILLQQQPQDHIKKIYEDDALKTKGLYAYYWDPKHGKKSSRIKRTVIN</sequence>
<dbReference type="SUPFAM" id="SSF52540">
    <property type="entry name" value="P-loop containing nucleoside triphosphate hydrolases"/>
    <property type="match status" value="1"/>
</dbReference>
<evidence type="ECO:0000256" key="2">
    <source>
        <dbReference type="ARBA" id="ARBA00022737"/>
    </source>
</evidence>
<dbReference type="Proteomes" id="UP001652623">
    <property type="component" value="Chromosome 2"/>
</dbReference>
<dbReference type="InterPro" id="IPR002182">
    <property type="entry name" value="NB-ARC"/>
</dbReference>
<organism evidence="7 8">
    <name type="scientific">Ziziphus jujuba</name>
    <name type="common">Chinese jujube</name>
    <name type="synonym">Ziziphus sativa</name>
    <dbReference type="NCBI Taxonomy" id="326968"/>
    <lineage>
        <taxon>Eukaryota</taxon>
        <taxon>Viridiplantae</taxon>
        <taxon>Streptophyta</taxon>
        <taxon>Embryophyta</taxon>
        <taxon>Tracheophyta</taxon>
        <taxon>Spermatophyta</taxon>
        <taxon>Magnoliopsida</taxon>
        <taxon>eudicotyledons</taxon>
        <taxon>Gunneridae</taxon>
        <taxon>Pentapetalae</taxon>
        <taxon>rosids</taxon>
        <taxon>fabids</taxon>
        <taxon>Rosales</taxon>
        <taxon>Rhamnaceae</taxon>
        <taxon>Paliureae</taxon>
        <taxon>Ziziphus</taxon>
    </lineage>
</organism>
<gene>
    <name evidence="8 9" type="primary">LOC112491765</name>
</gene>
<evidence type="ECO:0000313" key="8">
    <source>
        <dbReference type="RefSeq" id="XP_024929971.3"/>
    </source>
</evidence>
<evidence type="ECO:0000259" key="6">
    <source>
        <dbReference type="Pfam" id="PF25019"/>
    </source>
</evidence>
<dbReference type="Gene3D" id="3.80.10.10">
    <property type="entry name" value="Ribonuclease Inhibitor"/>
    <property type="match status" value="3"/>
</dbReference>
<name>A0A6P6G7D6_ZIZJJ</name>
<dbReference type="Pfam" id="PF00931">
    <property type="entry name" value="NB-ARC"/>
    <property type="match status" value="1"/>
</dbReference>
<dbReference type="InterPro" id="IPR042197">
    <property type="entry name" value="Apaf_helical"/>
</dbReference>
<keyword evidence="7" id="KW-1185">Reference proteome</keyword>
<dbReference type="InterPro" id="IPR036388">
    <property type="entry name" value="WH-like_DNA-bd_sf"/>
</dbReference>
<dbReference type="Gene3D" id="3.40.50.300">
    <property type="entry name" value="P-loop containing nucleotide triphosphate hydrolases"/>
    <property type="match status" value="1"/>
</dbReference>
<feature type="domain" description="Disease resistance protein winged helix" evidence="5">
    <location>
        <begin position="254"/>
        <end position="327"/>
    </location>
</feature>
<feature type="domain" description="NB-ARC" evidence="4">
    <location>
        <begin position="56"/>
        <end position="170"/>
    </location>
</feature>
<dbReference type="PRINTS" id="PR00364">
    <property type="entry name" value="DISEASERSIST"/>
</dbReference>
<dbReference type="PANTHER" id="PTHR36766">
    <property type="entry name" value="PLANT BROAD-SPECTRUM MILDEW RESISTANCE PROTEIN RPW8"/>
    <property type="match status" value="1"/>
</dbReference>
<keyword evidence="3" id="KW-0611">Plant defense</keyword>
<dbReference type="GeneID" id="112491765"/>
<dbReference type="InParanoid" id="A0A6P6G7D6"/>
<dbReference type="InterPro" id="IPR058922">
    <property type="entry name" value="WHD_DRP"/>
</dbReference>
<dbReference type="InterPro" id="IPR027417">
    <property type="entry name" value="P-loop_NTPase"/>
</dbReference>
<dbReference type="SUPFAM" id="SSF52058">
    <property type="entry name" value="L domain-like"/>
    <property type="match status" value="1"/>
</dbReference>
<evidence type="ECO:0000259" key="5">
    <source>
        <dbReference type="Pfam" id="PF23559"/>
    </source>
</evidence>
<dbReference type="Gene3D" id="1.10.10.10">
    <property type="entry name" value="Winged helix-like DNA-binding domain superfamily/Winged helix DNA-binding domain"/>
    <property type="match status" value="1"/>
</dbReference>
<dbReference type="Pfam" id="PF23559">
    <property type="entry name" value="WHD_DRP"/>
    <property type="match status" value="1"/>
</dbReference>
<dbReference type="Gene3D" id="1.10.8.430">
    <property type="entry name" value="Helical domain of apoptotic protease-activating factors"/>
    <property type="match status" value="1"/>
</dbReference>
<dbReference type="AlphaFoldDB" id="A0A6P6G7D6"/>
<dbReference type="InterPro" id="IPR032675">
    <property type="entry name" value="LRR_dom_sf"/>
</dbReference>
<evidence type="ECO:0000256" key="1">
    <source>
        <dbReference type="ARBA" id="ARBA00022614"/>
    </source>
</evidence>
<evidence type="ECO:0000313" key="7">
    <source>
        <dbReference type="Proteomes" id="UP001652623"/>
    </source>
</evidence>
<protein>
    <submittedName>
        <fullName evidence="8 9">Disease resistance protein RGA4</fullName>
    </submittedName>
</protein>
<dbReference type="Pfam" id="PF25019">
    <property type="entry name" value="LRR_R13L1-DRL21"/>
    <property type="match status" value="2"/>
</dbReference>
<feature type="domain" description="R13L1/DRL21-like LRR repeat region" evidence="6">
    <location>
        <begin position="823"/>
        <end position="894"/>
    </location>
</feature>
<dbReference type="RefSeq" id="XP_060670233.1">
    <property type="nucleotide sequence ID" value="XM_060814250.1"/>
</dbReference>
<keyword evidence="2" id="KW-0677">Repeat</keyword>
<evidence type="ECO:0000259" key="4">
    <source>
        <dbReference type="Pfam" id="PF00931"/>
    </source>
</evidence>
<dbReference type="PANTHER" id="PTHR36766:SF70">
    <property type="entry name" value="DISEASE RESISTANCE PROTEIN RGA4"/>
    <property type="match status" value="1"/>
</dbReference>
<proteinExistence type="predicted"/>